<gene>
    <name evidence="2" type="ordered locus">Memar_0330</name>
</gene>
<dbReference type="PANTHER" id="PTHR43667:SF2">
    <property type="entry name" value="FATTY ACID C-METHYL TRANSFERASE"/>
    <property type="match status" value="1"/>
</dbReference>
<dbReference type="GO" id="GO:0008757">
    <property type="term" value="F:S-adenosylmethionine-dependent methyltransferase activity"/>
    <property type="evidence" value="ECO:0007669"/>
    <property type="project" value="InterPro"/>
</dbReference>
<dbReference type="KEGG" id="mem:Memar_0330"/>
<dbReference type="EMBL" id="CP000562">
    <property type="protein sequence ID" value="ABN56263.1"/>
    <property type="molecule type" value="Genomic_DNA"/>
</dbReference>
<dbReference type="Pfam" id="PF08241">
    <property type="entry name" value="Methyltransf_11"/>
    <property type="match status" value="1"/>
</dbReference>
<feature type="domain" description="Methyltransferase type 11" evidence="1">
    <location>
        <begin position="58"/>
        <end position="157"/>
    </location>
</feature>
<proteinExistence type="predicted"/>
<dbReference type="InterPro" id="IPR050723">
    <property type="entry name" value="CFA/CMAS"/>
</dbReference>
<dbReference type="AlphaFoldDB" id="A3CSB3"/>
<dbReference type="InterPro" id="IPR013216">
    <property type="entry name" value="Methyltransf_11"/>
</dbReference>
<dbReference type="PANTHER" id="PTHR43667">
    <property type="entry name" value="CYCLOPROPANE-FATTY-ACYL-PHOSPHOLIPID SYNTHASE"/>
    <property type="match status" value="1"/>
</dbReference>
<dbReference type="eggNOG" id="arCOG02703">
    <property type="taxonomic scope" value="Archaea"/>
</dbReference>
<keyword evidence="2" id="KW-0808">Transferase</keyword>
<dbReference type="Gene3D" id="3.40.50.150">
    <property type="entry name" value="Vaccinia Virus protein VP39"/>
    <property type="match status" value="1"/>
</dbReference>
<protein>
    <submittedName>
        <fullName evidence="2">Methyltransferase type 11</fullName>
    </submittedName>
</protein>
<evidence type="ECO:0000313" key="3">
    <source>
        <dbReference type="Proteomes" id="UP000002146"/>
    </source>
</evidence>
<keyword evidence="2" id="KW-0489">Methyltransferase</keyword>
<dbReference type="GO" id="GO:0032259">
    <property type="term" value="P:methylation"/>
    <property type="evidence" value="ECO:0007669"/>
    <property type="project" value="UniProtKB-KW"/>
</dbReference>
<sequence length="199" mass="21847">MPEPAPGSESAHNSAEQADRVPDLYFRLMSLTIRIRDHFRPPARLLTEFGIREGMTVVDYGCGPGSYVKGASGLVGAAGTVYAVDVHELAVKAVSHRSRKEGLRNVIPVLANGYDSTLPDAAADLVYALDMFHLVERPEAFLAELRRITKPDGTLVLDDGHQSREKTRRALLDSGVWSIEAETGEYLRCRLLSGNTPMR</sequence>
<dbReference type="SUPFAM" id="SSF53335">
    <property type="entry name" value="S-adenosyl-L-methionine-dependent methyltransferases"/>
    <property type="match status" value="1"/>
</dbReference>
<reference evidence="2 3" key="1">
    <citation type="journal article" date="2009" name="Stand. Genomic Sci.">
        <title>Complete genome sequence of Methanoculleus marisnigri Romesser et al. 1981 type strain JR1.</title>
        <authorList>
            <person name="Anderson I.J."/>
            <person name="Sieprawska-Lupa M."/>
            <person name="Lapidus A."/>
            <person name="Nolan M."/>
            <person name="Copeland A."/>
            <person name="Glavina Del Rio T."/>
            <person name="Tice H."/>
            <person name="Dalin E."/>
            <person name="Barry K."/>
            <person name="Saunders E."/>
            <person name="Han C."/>
            <person name="Brettin T."/>
            <person name="Detter J.C."/>
            <person name="Bruce D."/>
            <person name="Mikhailova N."/>
            <person name="Pitluck S."/>
            <person name="Hauser L."/>
            <person name="Land M."/>
            <person name="Lucas S."/>
            <person name="Richardson P."/>
            <person name="Whitman W.B."/>
            <person name="Kyrpides N.C."/>
        </authorList>
    </citation>
    <scope>NUCLEOTIDE SEQUENCE [LARGE SCALE GENOMIC DNA]</scope>
    <source>
        <strain evidence="3">ATCC 35101 / DSM 1498 / JR1</strain>
    </source>
</reference>
<keyword evidence="3" id="KW-1185">Reference proteome</keyword>
<accession>A3CSB3</accession>
<dbReference type="CDD" id="cd02440">
    <property type="entry name" value="AdoMet_MTases"/>
    <property type="match status" value="1"/>
</dbReference>
<dbReference type="STRING" id="368407.Memar_0330"/>
<name>A3CSB3_METMJ</name>
<organism evidence="2 3">
    <name type="scientific">Methanoculleus marisnigri (strain ATCC 35101 / DSM 1498 / JR1)</name>
    <dbReference type="NCBI Taxonomy" id="368407"/>
    <lineage>
        <taxon>Archaea</taxon>
        <taxon>Methanobacteriati</taxon>
        <taxon>Methanobacteriota</taxon>
        <taxon>Stenosarchaea group</taxon>
        <taxon>Methanomicrobia</taxon>
        <taxon>Methanomicrobiales</taxon>
        <taxon>Methanomicrobiaceae</taxon>
        <taxon>Methanoculleus</taxon>
    </lineage>
</organism>
<dbReference type="Proteomes" id="UP000002146">
    <property type="component" value="Chromosome"/>
</dbReference>
<evidence type="ECO:0000313" key="2">
    <source>
        <dbReference type="EMBL" id="ABN56263.1"/>
    </source>
</evidence>
<dbReference type="HOGENOM" id="CLU_1478921_0_0_2"/>
<dbReference type="InterPro" id="IPR029063">
    <property type="entry name" value="SAM-dependent_MTases_sf"/>
</dbReference>
<evidence type="ECO:0000259" key="1">
    <source>
        <dbReference type="Pfam" id="PF08241"/>
    </source>
</evidence>
<dbReference type="OrthoDB" id="1018at2157"/>